<dbReference type="Pfam" id="PF02302">
    <property type="entry name" value="PTS_IIB"/>
    <property type="match status" value="1"/>
</dbReference>
<dbReference type="PROSITE" id="PS51099">
    <property type="entry name" value="PTS_EIIB_TYPE_2"/>
    <property type="match status" value="1"/>
</dbReference>
<evidence type="ECO:0000313" key="3">
    <source>
        <dbReference type="EMBL" id="SEJ94493.1"/>
    </source>
</evidence>
<accession>A0A1H7CXP6</accession>
<dbReference type="InterPro" id="IPR013011">
    <property type="entry name" value="PTS_EIIB_2"/>
</dbReference>
<dbReference type="CDD" id="cd05566">
    <property type="entry name" value="PTS_IIB_galactitol"/>
    <property type="match status" value="1"/>
</dbReference>
<evidence type="ECO:0000256" key="1">
    <source>
        <dbReference type="ARBA" id="ARBA00022679"/>
    </source>
</evidence>
<sequence>MMKKILLACGTGICTSTAVSAKLQRILDEKGLKGQYQIAQCKIAEVPMKSADFDLCIATTQVSGDVKCPFIMGVAFLTGMGLNPIIEKILTIFETK</sequence>
<dbReference type="Gene3D" id="3.40.50.2300">
    <property type="match status" value="1"/>
</dbReference>
<dbReference type="InterPro" id="IPR036095">
    <property type="entry name" value="PTS_EIIB-like_sf"/>
</dbReference>
<keyword evidence="1" id="KW-0808">Transferase</keyword>
<keyword evidence="4" id="KW-1185">Reference proteome</keyword>
<dbReference type="SUPFAM" id="SSF52794">
    <property type="entry name" value="PTS system IIB component-like"/>
    <property type="match status" value="1"/>
</dbReference>
<reference evidence="3 4" key="1">
    <citation type="submission" date="2016-10" db="EMBL/GenBank/DDBJ databases">
        <authorList>
            <person name="de Groot N.N."/>
        </authorList>
    </citation>
    <scope>NUCLEOTIDE SEQUENCE [LARGE SCALE GENOMIC DNA]</scope>
    <source>
        <strain evidence="3 4">DSM 2179</strain>
    </source>
</reference>
<dbReference type="GO" id="GO:0009401">
    <property type="term" value="P:phosphoenolpyruvate-dependent sugar phosphotransferase system"/>
    <property type="evidence" value="ECO:0007669"/>
    <property type="project" value="InterPro"/>
</dbReference>
<evidence type="ECO:0000259" key="2">
    <source>
        <dbReference type="PROSITE" id="PS51099"/>
    </source>
</evidence>
<dbReference type="RefSeq" id="WP_218144938.1">
    <property type="nucleotide sequence ID" value="NZ_FNZK01000027.1"/>
</dbReference>
<name>A0A1H7CXP6_9FIRM</name>
<organism evidence="3 4">
    <name type="scientific">Propionispira arboris</name>
    <dbReference type="NCBI Taxonomy" id="84035"/>
    <lineage>
        <taxon>Bacteria</taxon>
        <taxon>Bacillati</taxon>
        <taxon>Bacillota</taxon>
        <taxon>Negativicutes</taxon>
        <taxon>Selenomonadales</taxon>
        <taxon>Selenomonadaceae</taxon>
        <taxon>Propionispira</taxon>
    </lineage>
</organism>
<dbReference type="AlphaFoldDB" id="A0A1H7CXP6"/>
<dbReference type="STRING" id="84035.SAMN05660742_12727"/>
<dbReference type="EMBL" id="FNZK01000027">
    <property type="protein sequence ID" value="SEJ94493.1"/>
    <property type="molecule type" value="Genomic_DNA"/>
</dbReference>
<feature type="domain" description="PTS EIIB type-2" evidence="2">
    <location>
        <begin position="3"/>
        <end position="96"/>
    </location>
</feature>
<protein>
    <submittedName>
        <fullName evidence="3">PTS system, galactitol-specific IIB component</fullName>
    </submittedName>
</protein>
<proteinExistence type="predicted"/>
<gene>
    <name evidence="3" type="ORF">SAMN05660742_12727</name>
</gene>
<dbReference type="InterPro" id="IPR003501">
    <property type="entry name" value="PTS_EIIB_2/3"/>
</dbReference>
<dbReference type="Proteomes" id="UP000199662">
    <property type="component" value="Unassembled WGS sequence"/>
</dbReference>
<dbReference type="GO" id="GO:0008982">
    <property type="term" value="F:protein-N(PI)-phosphohistidine-sugar phosphotransferase activity"/>
    <property type="evidence" value="ECO:0007669"/>
    <property type="project" value="InterPro"/>
</dbReference>
<evidence type="ECO:0000313" key="4">
    <source>
        <dbReference type="Proteomes" id="UP000199662"/>
    </source>
</evidence>